<proteinExistence type="predicted"/>
<name>A0ABN0WQS7_9ACTN</name>
<evidence type="ECO:0000313" key="5">
    <source>
        <dbReference type="Proteomes" id="UP001501822"/>
    </source>
</evidence>
<keyword evidence="1" id="KW-0238">DNA-binding</keyword>
<comment type="caution">
    <text evidence="4">The sequence shown here is derived from an EMBL/GenBank/DDBJ whole genome shotgun (WGS) entry which is preliminary data.</text>
</comment>
<dbReference type="SMART" id="SM00422">
    <property type="entry name" value="HTH_MERR"/>
    <property type="match status" value="1"/>
</dbReference>
<dbReference type="PANTHER" id="PTHR30204:SF93">
    <property type="entry name" value="HTH MERR-TYPE DOMAIN-CONTAINING PROTEIN"/>
    <property type="match status" value="1"/>
</dbReference>
<feature type="coiled-coil region" evidence="2">
    <location>
        <begin position="79"/>
        <end position="106"/>
    </location>
</feature>
<dbReference type="PROSITE" id="PS50937">
    <property type="entry name" value="HTH_MERR_2"/>
    <property type="match status" value="1"/>
</dbReference>
<keyword evidence="2" id="KW-0175">Coiled coil</keyword>
<sequence length="326" mass="34800">MHEGLRTIGEVARLSGLPVATVRYYSDEGLVPPVARSPGGYRLYDEDALARLQLVRTLRDLGVDLATAALVLSGAQSLTQVADRQAAALEARIQELRVRQAVLRHAASRGADPAAVTRAHRLAALAEGQRRRLVTELIGEATRGLELEPEFAAHLRSMVPVPPPDPAPAQLEAWVEMAYLVSDPGFRAAVRAAFERHAADRASGADRGDPASWRRAERAVMDLAGAALAEGVPPGCARARAIVEELVGVFADAHGRDDDAGFRRWLAERLEVGADARVSRYVELLAVIEGRAAGPDPVPAARWFLGALTHERRTVAGPGGVVGRGS</sequence>
<dbReference type="Proteomes" id="UP001501822">
    <property type="component" value="Unassembled WGS sequence"/>
</dbReference>
<dbReference type="SUPFAM" id="SSF46955">
    <property type="entry name" value="Putative DNA-binding domain"/>
    <property type="match status" value="1"/>
</dbReference>
<reference evidence="4 5" key="1">
    <citation type="journal article" date="2019" name="Int. J. Syst. Evol. Microbiol.">
        <title>The Global Catalogue of Microorganisms (GCM) 10K type strain sequencing project: providing services to taxonomists for standard genome sequencing and annotation.</title>
        <authorList>
            <consortium name="The Broad Institute Genomics Platform"/>
            <consortium name="The Broad Institute Genome Sequencing Center for Infectious Disease"/>
            <person name="Wu L."/>
            <person name="Ma J."/>
        </authorList>
    </citation>
    <scope>NUCLEOTIDE SEQUENCE [LARGE SCALE GENOMIC DNA]</scope>
    <source>
        <strain evidence="4 5">JCM 3146</strain>
    </source>
</reference>
<organism evidence="4 5">
    <name type="scientific">Actinoallomurus spadix</name>
    <dbReference type="NCBI Taxonomy" id="79912"/>
    <lineage>
        <taxon>Bacteria</taxon>
        <taxon>Bacillati</taxon>
        <taxon>Actinomycetota</taxon>
        <taxon>Actinomycetes</taxon>
        <taxon>Streptosporangiales</taxon>
        <taxon>Thermomonosporaceae</taxon>
        <taxon>Actinoallomurus</taxon>
    </lineage>
</organism>
<feature type="domain" description="HTH merR-type" evidence="3">
    <location>
        <begin position="1"/>
        <end position="74"/>
    </location>
</feature>
<dbReference type="RefSeq" id="WP_252810079.1">
    <property type="nucleotide sequence ID" value="NZ_BAAABM010000029.1"/>
</dbReference>
<dbReference type="PANTHER" id="PTHR30204">
    <property type="entry name" value="REDOX-CYCLING DRUG-SENSING TRANSCRIPTIONAL ACTIVATOR SOXR"/>
    <property type="match status" value="1"/>
</dbReference>
<evidence type="ECO:0000313" key="4">
    <source>
        <dbReference type="EMBL" id="GAA0344423.1"/>
    </source>
</evidence>
<dbReference type="InterPro" id="IPR000551">
    <property type="entry name" value="MerR-type_HTH_dom"/>
</dbReference>
<accession>A0ABN0WQS7</accession>
<protein>
    <submittedName>
        <fullName evidence="4">MerR family transcriptional regulator</fullName>
    </submittedName>
</protein>
<dbReference type="EMBL" id="BAAABM010000029">
    <property type="protein sequence ID" value="GAA0344423.1"/>
    <property type="molecule type" value="Genomic_DNA"/>
</dbReference>
<dbReference type="CDD" id="cd00592">
    <property type="entry name" value="HTH_MerR-like"/>
    <property type="match status" value="1"/>
</dbReference>
<dbReference type="Pfam" id="PF13411">
    <property type="entry name" value="MerR_1"/>
    <property type="match status" value="1"/>
</dbReference>
<dbReference type="PRINTS" id="PR00040">
    <property type="entry name" value="HTHMERR"/>
</dbReference>
<dbReference type="Gene3D" id="1.10.1660.10">
    <property type="match status" value="1"/>
</dbReference>
<evidence type="ECO:0000256" key="1">
    <source>
        <dbReference type="ARBA" id="ARBA00023125"/>
    </source>
</evidence>
<gene>
    <name evidence="4" type="ORF">GCM10010151_37690</name>
</gene>
<dbReference type="InterPro" id="IPR047057">
    <property type="entry name" value="MerR_fam"/>
</dbReference>
<dbReference type="InterPro" id="IPR009061">
    <property type="entry name" value="DNA-bd_dom_put_sf"/>
</dbReference>
<keyword evidence="5" id="KW-1185">Reference proteome</keyword>
<evidence type="ECO:0000259" key="3">
    <source>
        <dbReference type="PROSITE" id="PS50937"/>
    </source>
</evidence>
<evidence type="ECO:0000256" key="2">
    <source>
        <dbReference type="SAM" id="Coils"/>
    </source>
</evidence>